<accession>A0A9N7Z2D7</accession>
<comment type="caution">
    <text evidence="1">The sequence shown here is derived from an EMBL/GenBank/DDBJ whole genome shotgun (WGS) entry which is preliminary data.</text>
</comment>
<proteinExistence type="predicted"/>
<sequence length="151" mass="15939">MEAKRSQRVRVVKWLEGMLLAKVGHLGALCVASPGGAPLDTCKVNPAHPPTFSCLFTLHITGSNAHNPVTLCASVLVLHCVGPEEPGCPINCTPNKQPLGVDTQSTRKAQTTRTEVCAAARTSRSGLNDATACIESKPGTHGSLLSTLWHH</sequence>
<reference evidence="1" key="1">
    <citation type="submission" date="2020-03" db="EMBL/GenBank/DDBJ databases">
        <authorList>
            <person name="Weist P."/>
        </authorList>
    </citation>
    <scope>NUCLEOTIDE SEQUENCE</scope>
</reference>
<organism evidence="1 2">
    <name type="scientific">Pleuronectes platessa</name>
    <name type="common">European plaice</name>
    <dbReference type="NCBI Taxonomy" id="8262"/>
    <lineage>
        <taxon>Eukaryota</taxon>
        <taxon>Metazoa</taxon>
        <taxon>Chordata</taxon>
        <taxon>Craniata</taxon>
        <taxon>Vertebrata</taxon>
        <taxon>Euteleostomi</taxon>
        <taxon>Actinopterygii</taxon>
        <taxon>Neopterygii</taxon>
        <taxon>Teleostei</taxon>
        <taxon>Neoteleostei</taxon>
        <taxon>Acanthomorphata</taxon>
        <taxon>Carangaria</taxon>
        <taxon>Pleuronectiformes</taxon>
        <taxon>Pleuronectoidei</taxon>
        <taxon>Pleuronectidae</taxon>
        <taxon>Pleuronectes</taxon>
    </lineage>
</organism>
<dbReference type="Proteomes" id="UP001153269">
    <property type="component" value="Unassembled WGS sequence"/>
</dbReference>
<dbReference type="AlphaFoldDB" id="A0A9N7Z2D7"/>
<evidence type="ECO:0000313" key="1">
    <source>
        <dbReference type="EMBL" id="CAB1447297.1"/>
    </source>
</evidence>
<keyword evidence="2" id="KW-1185">Reference proteome</keyword>
<gene>
    <name evidence="1" type="ORF">PLEPLA_LOCUS34991</name>
</gene>
<dbReference type="EMBL" id="CADEAL010003941">
    <property type="protein sequence ID" value="CAB1447297.1"/>
    <property type="molecule type" value="Genomic_DNA"/>
</dbReference>
<name>A0A9N7Z2D7_PLEPL</name>
<protein>
    <submittedName>
        <fullName evidence="1">Uncharacterized protein</fullName>
    </submittedName>
</protein>
<evidence type="ECO:0000313" key="2">
    <source>
        <dbReference type="Proteomes" id="UP001153269"/>
    </source>
</evidence>